<evidence type="ECO:0000256" key="1">
    <source>
        <dbReference type="ARBA" id="ARBA00022741"/>
    </source>
</evidence>
<dbReference type="Proteomes" id="UP000533598">
    <property type="component" value="Unassembled WGS sequence"/>
</dbReference>
<keyword evidence="1" id="KW-0547">Nucleotide-binding</keyword>
<dbReference type="SUPFAM" id="SSF52058">
    <property type="entry name" value="L domain-like"/>
    <property type="match status" value="1"/>
</dbReference>
<dbReference type="AlphaFoldDB" id="A0A7W7CAP0"/>
<sequence>MTAWLRRHRARQQRTASLAELAAAELAGPVQRDKLNRLLGNVGGQVAERLELVLATRFKSLPGNEIAAALAGAGDALAEVELTDELLFAVDADGDKLAAHVRSVRPPPSGLAEPAAQLYDIALDQSCRYLTQVIQHLPALPPRALAETLSRLTTQTAQLDELLARVPRSTLHAPRGTRHDAEFTAAYLRHIESTLDSVLLLGLATHEQPKLALSMAYLSLSVSSTLDRRSRSTRRRPDRHWFAETGEETTSTGRVEAAIGAADRSFVRGEAGSGKTTLLHWLAVTAARAAFTEQLADWNSCVPFVIRLRAHATGELPRPEQFLRDAWPSRAAEMPELWVHRRLDEGSALLLVDGVDEVPAARRPQVHAWLAELAREFPQARIVVTARPAAAEAKWLAAEGFAAVTLEPMNREDLDQFVARWHEAAHRAHSLPCDPAELPAAQRRLRNQFASRPHLRTLAANPLLAAMLCALNLDQATELPRNRMELYRRALEMLLETRDVKRGIAGMLDVAQKRVLLRDLAWRLTEANRIELSRSRAEEHVARKLPAMPNVTESADRILDHLLERSGVLREPVPGTVDFVHRTFQEYLAASEATEQGRIEKLASQAHLDVWWETIVMACGHAKRTQADLLLTEILDRAAGEPRRARHLRLLAAACLETVEELDPAVRARVDSLIEQHLVPPRSVREAGSLAAIGHRVLRYFPSTVDELSEASAAATVRAAAFTENQEALALLRGYARDPRHRVQEELAQAWRYFEPQRYAEEVLAEAPLRDGVIRVRDEHLLPFVDRLTRLRSLWLDLDSGRRLAPLDIITGLPKLTAVNLELQHETVDLEPLAEHPLLHTVHLFSTAGYQRHDVLARLPELVHLALFQYEPMADIRFLRALPNLLTLSLDQLEQIDDYSPLDDMNSLRSLNLWSRVSLASSSGRAWPSIRRLVLGEAGSDALERIPDLLPNLEILIIDRCTARTLAPLERLSLRKLDIRRSDHNLGSP</sequence>
<proteinExistence type="predicted"/>
<dbReference type="Pfam" id="PF22733">
    <property type="entry name" value="NNH1"/>
    <property type="match status" value="1"/>
</dbReference>
<protein>
    <recommendedName>
        <fullName evidence="3">NACHT domain-containing protein</fullName>
    </recommendedName>
</protein>
<dbReference type="Pfam" id="PF05729">
    <property type="entry name" value="NACHT"/>
    <property type="match status" value="1"/>
</dbReference>
<dbReference type="Gene3D" id="3.80.10.10">
    <property type="entry name" value="Ribonuclease Inhibitor"/>
    <property type="match status" value="1"/>
</dbReference>
<keyword evidence="2" id="KW-0067">ATP-binding</keyword>
<keyword evidence="5" id="KW-1185">Reference proteome</keyword>
<evidence type="ECO:0000313" key="4">
    <source>
        <dbReference type="EMBL" id="MBB4677638.1"/>
    </source>
</evidence>
<dbReference type="Gene3D" id="3.40.50.300">
    <property type="entry name" value="P-loop containing nucleotide triphosphate hydrolases"/>
    <property type="match status" value="1"/>
</dbReference>
<dbReference type="PANTHER" id="PTHR46844">
    <property type="entry name" value="SLR5058 PROTEIN"/>
    <property type="match status" value="1"/>
</dbReference>
<accession>A0A7W7CAP0</accession>
<dbReference type="PANTHER" id="PTHR46844:SF1">
    <property type="entry name" value="SLR5058 PROTEIN"/>
    <property type="match status" value="1"/>
</dbReference>
<gene>
    <name evidence="4" type="ORF">HNR67_003756</name>
</gene>
<organism evidence="4 5">
    <name type="scientific">Crossiella cryophila</name>
    <dbReference type="NCBI Taxonomy" id="43355"/>
    <lineage>
        <taxon>Bacteria</taxon>
        <taxon>Bacillati</taxon>
        <taxon>Actinomycetota</taxon>
        <taxon>Actinomycetes</taxon>
        <taxon>Pseudonocardiales</taxon>
        <taxon>Pseudonocardiaceae</taxon>
        <taxon>Crossiella</taxon>
    </lineage>
</organism>
<reference evidence="4 5" key="1">
    <citation type="submission" date="2020-08" db="EMBL/GenBank/DDBJ databases">
        <title>Sequencing the genomes of 1000 actinobacteria strains.</title>
        <authorList>
            <person name="Klenk H.-P."/>
        </authorList>
    </citation>
    <scope>NUCLEOTIDE SEQUENCE [LARGE SCALE GENOMIC DNA]</scope>
    <source>
        <strain evidence="4 5">DSM 44230</strain>
    </source>
</reference>
<evidence type="ECO:0000259" key="3">
    <source>
        <dbReference type="PROSITE" id="PS50837"/>
    </source>
</evidence>
<name>A0A7W7CAP0_9PSEU</name>
<dbReference type="InterPro" id="IPR032675">
    <property type="entry name" value="LRR_dom_sf"/>
</dbReference>
<dbReference type="InterPro" id="IPR007111">
    <property type="entry name" value="NACHT_NTPase"/>
</dbReference>
<dbReference type="PROSITE" id="PS50837">
    <property type="entry name" value="NACHT"/>
    <property type="match status" value="1"/>
</dbReference>
<feature type="domain" description="NACHT" evidence="3">
    <location>
        <begin position="263"/>
        <end position="595"/>
    </location>
</feature>
<dbReference type="InterPro" id="IPR054547">
    <property type="entry name" value="NNH1"/>
</dbReference>
<evidence type="ECO:0000313" key="5">
    <source>
        <dbReference type="Proteomes" id="UP000533598"/>
    </source>
</evidence>
<dbReference type="GO" id="GO:0005524">
    <property type="term" value="F:ATP binding"/>
    <property type="evidence" value="ECO:0007669"/>
    <property type="project" value="UniProtKB-KW"/>
</dbReference>
<dbReference type="EMBL" id="JACHMH010000001">
    <property type="protein sequence ID" value="MBB4677638.1"/>
    <property type="molecule type" value="Genomic_DNA"/>
</dbReference>
<comment type="caution">
    <text evidence="4">The sequence shown here is derived from an EMBL/GenBank/DDBJ whole genome shotgun (WGS) entry which is preliminary data.</text>
</comment>
<evidence type="ECO:0000256" key="2">
    <source>
        <dbReference type="ARBA" id="ARBA00022840"/>
    </source>
</evidence>
<dbReference type="InterPro" id="IPR027417">
    <property type="entry name" value="P-loop_NTPase"/>
</dbReference>